<dbReference type="AlphaFoldDB" id="A0A379ECF7"/>
<proteinExistence type="predicted"/>
<organism evidence="1 2">
    <name type="scientific">Prevotella denticola</name>
    <dbReference type="NCBI Taxonomy" id="28129"/>
    <lineage>
        <taxon>Bacteria</taxon>
        <taxon>Pseudomonadati</taxon>
        <taxon>Bacteroidota</taxon>
        <taxon>Bacteroidia</taxon>
        <taxon>Bacteroidales</taxon>
        <taxon>Prevotellaceae</taxon>
        <taxon>Prevotella</taxon>
    </lineage>
</organism>
<evidence type="ECO:0000313" key="1">
    <source>
        <dbReference type="EMBL" id="SUB94076.1"/>
    </source>
</evidence>
<gene>
    <name evidence="1" type="ORF">NCTC13067_01936</name>
</gene>
<sequence length="78" mass="9385">MGSVYMAERKSRRCRIKVKTQRADRFPVNDRPTRFFRTGPQQKYTCMERHILSATIRNKFSTRQPSLEIRRKAVNPER</sequence>
<name>A0A379ECF7_9BACT</name>
<evidence type="ECO:0000313" key="2">
    <source>
        <dbReference type="Proteomes" id="UP000255469"/>
    </source>
</evidence>
<reference evidence="1 2" key="1">
    <citation type="submission" date="2018-06" db="EMBL/GenBank/DDBJ databases">
        <authorList>
            <consortium name="Pathogen Informatics"/>
            <person name="Doyle S."/>
        </authorList>
    </citation>
    <scope>NUCLEOTIDE SEQUENCE [LARGE SCALE GENOMIC DNA]</scope>
    <source>
        <strain evidence="1 2">NCTC13067</strain>
    </source>
</reference>
<protein>
    <submittedName>
        <fullName evidence="1">Uncharacterized protein</fullName>
    </submittedName>
</protein>
<dbReference type="Proteomes" id="UP000255469">
    <property type="component" value="Unassembled WGS sequence"/>
</dbReference>
<accession>A0A379ECF7</accession>
<dbReference type="EMBL" id="UGTM01000002">
    <property type="protein sequence ID" value="SUB94076.1"/>
    <property type="molecule type" value="Genomic_DNA"/>
</dbReference>